<organism evidence="5 6">
    <name type="scientific">Tuber aestivum</name>
    <name type="common">summer truffle</name>
    <dbReference type="NCBI Taxonomy" id="59557"/>
    <lineage>
        <taxon>Eukaryota</taxon>
        <taxon>Fungi</taxon>
        <taxon>Dikarya</taxon>
        <taxon>Ascomycota</taxon>
        <taxon>Pezizomycotina</taxon>
        <taxon>Pezizomycetes</taxon>
        <taxon>Pezizales</taxon>
        <taxon>Tuberaceae</taxon>
        <taxon>Tuber</taxon>
    </lineage>
</organism>
<sequence length="570" mass="62385">MLIGRPPLLYRGIRPSSLAVVRRWMSSYDPSDFQFGGAGFSSRVDTDTPTFGPLGDASSGINKLTPRALKHHLDRFVVGQNRSKRILSTAIYHHYKRIQQLHQRQEEQDEVLRSSQAMGAQILDAEEIQHQPRTVHVPPKGDRSSICDLSPLTIEKSNVLCLGPTGVGKTLMLRTLARVLEVPFSMSDCTPFTQAGYVGEDADVCIHRLLAAANWDTRRAESGIVCLDEFDKIAKPKSPYGSKDISGEGVQQALLKIIEGTTLQISTKPERRPPAGLPNSPNSSNSSFGAGMAGGGGAKGETFTIDTSNILFIFTGAFIGMQKHIIDRVAKGSIGFNAHVRGSSVDELAEDQELMKELTPFFSSSVEEADEADYEPGTKTRIKKRKFNPLELTEPSDLISFGLIPEIVGRIPIIAAVESLDEDMLVRVLTEPRNALLKQYTELFALSGVELRFTSPALRQIAKSAIAMNTGARGLRTVMERILSDAMFESPGSSIRYVLVTEAVSKRECPPAYFARGQQHVFHSIIATEEEEWAVRTEERKSSTTGNNNAALVSGPSRGQPGRKRAAGFT</sequence>
<feature type="compositionally biased region" description="Basic residues" evidence="3">
    <location>
        <begin position="561"/>
        <end position="570"/>
    </location>
</feature>
<dbReference type="InterPro" id="IPR019489">
    <property type="entry name" value="Clp_ATPase_C"/>
</dbReference>
<dbReference type="EMBL" id="LN891025">
    <property type="protein sequence ID" value="CUS11340.1"/>
    <property type="molecule type" value="Genomic_DNA"/>
</dbReference>
<dbReference type="GO" id="GO:0005524">
    <property type="term" value="F:ATP binding"/>
    <property type="evidence" value="ECO:0007669"/>
    <property type="project" value="UniProtKB-KW"/>
</dbReference>
<gene>
    <name evidence="5" type="ORF">GSTUAT00004617001</name>
</gene>
<feature type="domain" description="Clp ATPase C-terminal" evidence="4">
    <location>
        <begin position="420"/>
        <end position="510"/>
    </location>
</feature>
<name>A0A292PXZ1_9PEZI</name>
<dbReference type="SUPFAM" id="SSF52540">
    <property type="entry name" value="P-loop containing nucleoside triphosphate hydrolases"/>
    <property type="match status" value="1"/>
</dbReference>
<evidence type="ECO:0000313" key="6">
    <source>
        <dbReference type="Proteomes" id="UP001412239"/>
    </source>
</evidence>
<protein>
    <recommendedName>
        <fullName evidence="4">Clp ATPase C-terminal domain-containing protein</fullName>
    </recommendedName>
</protein>
<dbReference type="Gene3D" id="3.40.50.300">
    <property type="entry name" value="P-loop containing nucleotide triphosphate hydrolases"/>
    <property type="match status" value="1"/>
</dbReference>
<dbReference type="Pfam" id="PF10431">
    <property type="entry name" value="ClpB_D2-small"/>
    <property type="match status" value="1"/>
</dbReference>
<evidence type="ECO:0000259" key="4">
    <source>
        <dbReference type="SMART" id="SM01086"/>
    </source>
</evidence>
<feature type="region of interest" description="Disordered" evidence="3">
    <location>
        <begin position="535"/>
        <end position="570"/>
    </location>
</feature>
<dbReference type="InterPro" id="IPR027417">
    <property type="entry name" value="P-loop_NTPase"/>
</dbReference>
<dbReference type="AlphaFoldDB" id="A0A292PXZ1"/>
<accession>A0A292PXZ1</accession>
<dbReference type="Gene3D" id="1.10.8.60">
    <property type="match status" value="1"/>
</dbReference>
<feature type="region of interest" description="Disordered" evidence="3">
    <location>
        <begin position="265"/>
        <end position="293"/>
    </location>
</feature>
<proteinExistence type="predicted"/>
<evidence type="ECO:0000313" key="5">
    <source>
        <dbReference type="EMBL" id="CUS11340.1"/>
    </source>
</evidence>
<dbReference type="Proteomes" id="UP001412239">
    <property type="component" value="Unassembled WGS sequence"/>
</dbReference>
<dbReference type="InterPro" id="IPR003959">
    <property type="entry name" value="ATPase_AAA_core"/>
</dbReference>
<keyword evidence="1" id="KW-0547">Nucleotide-binding</keyword>
<dbReference type="GO" id="GO:0051603">
    <property type="term" value="P:proteolysis involved in protein catabolic process"/>
    <property type="evidence" value="ECO:0007669"/>
    <property type="project" value="TreeGrafter"/>
</dbReference>
<dbReference type="FunFam" id="1.10.8.60:FF:000138">
    <property type="entry name" value="ATP-dependent Clp protease ATP-binding subunit ClpX"/>
    <property type="match status" value="1"/>
</dbReference>
<dbReference type="PANTHER" id="PTHR48102">
    <property type="entry name" value="ATP-DEPENDENT CLP PROTEASE ATP-BINDING SUBUNIT CLPX-LIKE, MITOCHONDRIAL-RELATED"/>
    <property type="match status" value="1"/>
</dbReference>
<dbReference type="Pfam" id="PF07724">
    <property type="entry name" value="AAA_2"/>
    <property type="match status" value="1"/>
</dbReference>
<reference evidence="5" key="1">
    <citation type="submission" date="2015-10" db="EMBL/GenBank/DDBJ databases">
        <authorList>
            <person name="Regsiter A."/>
            <person name="william w."/>
        </authorList>
    </citation>
    <scope>NUCLEOTIDE SEQUENCE</scope>
    <source>
        <strain evidence="5">Montdore</strain>
    </source>
</reference>
<evidence type="ECO:0000256" key="1">
    <source>
        <dbReference type="ARBA" id="ARBA00022741"/>
    </source>
</evidence>
<evidence type="ECO:0000256" key="3">
    <source>
        <dbReference type="SAM" id="MobiDB-lite"/>
    </source>
</evidence>
<dbReference type="PANTHER" id="PTHR48102:SF7">
    <property type="entry name" value="ATP-DEPENDENT CLP PROTEASE ATP-BINDING SUBUNIT CLPX-LIKE, MITOCHONDRIAL"/>
    <property type="match status" value="1"/>
</dbReference>
<dbReference type="GO" id="GO:0005759">
    <property type="term" value="C:mitochondrial matrix"/>
    <property type="evidence" value="ECO:0007669"/>
    <property type="project" value="TreeGrafter"/>
</dbReference>
<dbReference type="InterPro" id="IPR050052">
    <property type="entry name" value="ATP-dep_Clp_protease_ClpX"/>
</dbReference>
<keyword evidence="2" id="KW-0067">ATP-binding</keyword>
<evidence type="ECO:0000256" key="2">
    <source>
        <dbReference type="ARBA" id="ARBA00022840"/>
    </source>
</evidence>
<feature type="compositionally biased region" description="Low complexity" evidence="3">
    <location>
        <begin position="278"/>
        <end position="290"/>
    </location>
</feature>
<dbReference type="GO" id="GO:0016887">
    <property type="term" value="F:ATP hydrolysis activity"/>
    <property type="evidence" value="ECO:0007669"/>
    <property type="project" value="InterPro"/>
</dbReference>
<dbReference type="SMART" id="SM01086">
    <property type="entry name" value="ClpB_D2-small"/>
    <property type="match status" value="1"/>
</dbReference>
<keyword evidence="6" id="KW-1185">Reference proteome</keyword>